<keyword evidence="3" id="KW-1185">Reference proteome</keyword>
<dbReference type="AlphaFoldDB" id="A0A8X6Q444"/>
<feature type="non-terminal residue" evidence="2">
    <location>
        <position position="1"/>
    </location>
</feature>
<evidence type="ECO:0000313" key="2">
    <source>
        <dbReference type="EMBL" id="GFT99358.1"/>
    </source>
</evidence>
<reference evidence="2" key="1">
    <citation type="submission" date="2020-08" db="EMBL/GenBank/DDBJ databases">
        <title>Multicomponent nature underlies the extraordinary mechanical properties of spider dragline silk.</title>
        <authorList>
            <person name="Kono N."/>
            <person name="Nakamura H."/>
            <person name="Mori M."/>
            <person name="Yoshida Y."/>
            <person name="Ohtoshi R."/>
            <person name="Malay A.D."/>
            <person name="Moran D.A.P."/>
            <person name="Tomita M."/>
            <person name="Numata K."/>
            <person name="Arakawa K."/>
        </authorList>
    </citation>
    <scope>NUCLEOTIDE SEQUENCE</scope>
</reference>
<proteinExistence type="predicted"/>
<feature type="compositionally biased region" description="Basic and acidic residues" evidence="1">
    <location>
        <begin position="23"/>
        <end position="42"/>
    </location>
</feature>
<gene>
    <name evidence="2" type="ORF">NPIL_154781</name>
</gene>
<dbReference type="Proteomes" id="UP000887013">
    <property type="component" value="Unassembled WGS sequence"/>
</dbReference>
<protein>
    <submittedName>
        <fullName evidence="2">Uncharacterized protein</fullName>
    </submittedName>
</protein>
<sequence length="111" mass="12983">ILCKRKPKVPEIRKDTLSNLKMSMDEKSKEKDEAYEKPPTEKDSEEMCCLPEGVSRRCQWRRDLEYATKGGTCDWTQKFERTVKKTIPYPNFDVADGAMRKAIDDLYGKAW</sequence>
<evidence type="ECO:0000313" key="3">
    <source>
        <dbReference type="Proteomes" id="UP000887013"/>
    </source>
</evidence>
<accession>A0A8X6Q444</accession>
<evidence type="ECO:0000256" key="1">
    <source>
        <dbReference type="SAM" id="MobiDB-lite"/>
    </source>
</evidence>
<feature type="region of interest" description="Disordered" evidence="1">
    <location>
        <begin position="1"/>
        <end position="46"/>
    </location>
</feature>
<name>A0A8X6Q444_NEPPI</name>
<organism evidence="2 3">
    <name type="scientific">Nephila pilipes</name>
    <name type="common">Giant wood spider</name>
    <name type="synonym">Nephila maculata</name>
    <dbReference type="NCBI Taxonomy" id="299642"/>
    <lineage>
        <taxon>Eukaryota</taxon>
        <taxon>Metazoa</taxon>
        <taxon>Ecdysozoa</taxon>
        <taxon>Arthropoda</taxon>
        <taxon>Chelicerata</taxon>
        <taxon>Arachnida</taxon>
        <taxon>Araneae</taxon>
        <taxon>Araneomorphae</taxon>
        <taxon>Entelegynae</taxon>
        <taxon>Araneoidea</taxon>
        <taxon>Nephilidae</taxon>
        <taxon>Nephila</taxon>
    </lineage>
</organism>
<dbReference type="EMBL" id="BMAW01122537">
    <property type="protein sequence ID" value="GFT99358.1"/>
    <property type="molecule type" value="Genomic_DNA"/>
</dbReference>
<comment type="caution">
    <text evidence="2">The sequence shown here is derived from an EMBL/GenBank/DDBJ whole genome shotgun (WGS) entry which is preliminary data.</text>
</comment>